<feature type="transmembrane region" description="Helical" evidence="6">
    <location>
        <begin position="385"/>
        <end position="405"/>
    </location>
</feature>
<dbReference type="GO" id="GO:0005886">
    <property type="term" value="C:plasma membrane"/>
    <property type="evidence" value="ECO:0007669"/>
    <property type="project" value="UniProtKB-SubCell"/>
</dbReference>
<comment type="caution">
    <text evidence="8">The sequence shown here is derived from an EMBL/GenBank/DDBJ whole genome shotgun (WGS) entry which is preliminary data.</text>
</comment>
<keyword evidence="3 6" id="KW-0812">Transmembrane</keyword>
<feature type="transmembrane region" description="Helical" evidence="6">
    <location>
        <begin position="76"/>
        <end position="99"/>
    </location>
</feature>
<keyword evidence="9" id="KW-1185">Reference proteome</keyword>
<evidence type="ECO:0000313" key="8">
    <source>
        <dbReference type="EMBL" id="GIJ54522.1"/>
    </source>
</evidence>
<keyword evidence="5 6" id="KW-0472">Membrane</keyword>
<dbReference type="PANTHER" id="PTHR34820">
    <property type="entry name" value="INNER MEMBRANE PROTEIN YEBZ"/>
    <property type="match status" value="1"/>
</dbReference>
<keyword evidence="4 6" id="KW-1133">Transmembrane helix</keyword>
<feature type="transmembrane region" description="Helical" evidence="6">
    <location>
        <begin position="287"/>
        <end position="308"/>
    </location>
</feature>
<feature type="transmembrane region" description="Helical" evidence="6">
    <location>
        <begin position="245"/>
        <end position="266"/>
    </location>
</feature>
<keyword evidence="2" id="KW-1003">Cell membrane</keyword>
<feature type="transmembrane region" description="Helical" evidence="6">
    <location>
        <begin position="466"/>
        <end position="483"/>
    </location>
</feature>
<dbReference type="GO" id="GO:0006825">
    <property type="term" value="P:copper ion transport"/>
    <property type="evidence" value="ECO:0007669"/>
    <property type="project" value="InterPro"/>
</dbReference>
<comment type="subcellular location">
    <subcellularLocation>
        <location evidence="1">Cell membrane</location>
        <topology evidence="1">Multi-pass membrane protein</topology>
    </subcellularLocation>
</comment>
<evidence type="ECO:0000256" key="5">
    <source>
        <dbReference type="ARBA" id="ARBA00023136"/>
    </source>
</evidence>
<feature type="domain" description="Copper resistance protein D" evidence="7">
    <location>
        <begin position="208"/>
        <end position="304"/>
    </location>
</feature>
<evidence type="ECO:0000313" key="9">
    <source>
        <dbReference type="Proteomes" id="UP000612585"/>
    </source>
</evidence>
<reference evidence="8" key="1">
    <citation type="submission" date="2021-01" db="EMBL/GenBank/DDBJ databases">
        <title>Whole genome shotgun sequence of Virgisporangium aurantiacum NBRC 16421.</title>
        <authorList>
            <person name="Komaki H."/>
            <person name="Tamura T."/>
        </authorList>
    </citation>
    <scope>NUCLEOTIDE SEQUENCE</scope>
    <source>
        <strain evidence="8">NBRC 16421</strain>
    </source>
</reference>
<feature type="transmembrane region" description="Helical" evidence="6">
    <location>
        <begin position="360"/>
        <end position="379"/>
    </location>
</feature>
<evidence type="ECO:0000256" key="3">
    <source>
        <dbReference type="ARBA" id="ARBA00022692"/>
    </source>
</evidence>
<proteinExistence type="predicted"/>
<evidence type="ECO:0000256" key="6">
    <source>
        <dbReference type="SAM" id="Phobius"/>
    </source>
</evidence>
<dbReference type="InterPro" id="IPR032694">
    <property type="entry name" value="CopC/D"/>
</dbReference>
<dbReference type="InterPro" id="IPR008457">
    <property type="entry name" value="Cu-R_CopD_dom"/>
</dbReference>
<protein>
    <recommendedName>
        <fullName evidence="7">Copper resistance protein D domain-containing protein</fullName>
    </recommendedName>
</protein>
<dbReference type="Pfam" id="PF05425">
    <property type="entry name" value="CopD"/>
    <property type="match status" value="1"/>
</dbReference>
<dbReference type="Pfam" id="PF09678">
    <property type="entry name" value="Caa3_CtaG"/>
    <property type="match status" value="1"/>
</dbReference>
<evidence type="ECO:0000256" key="1">
    <source>
        <dbReference type="ARBA" id="ARBA00004651"/>
    </source>
</evidence>
<feature type="transmembrane region" description="Helical" evidence="6">
    <location>
        <begin position="212"/>
        <end position="233"/>
    </location>
</feature>
<feature type="transmembrane region" description="Helical" evidence="6">
    <location>
        <begin position="43"/>
        <end position="64"/>
    </location>
</feature>
<organism evidence="8 9">
    <name type="scientific">Virgisporangium aurantiacum</name>
    <dbReference type="NCBI Taxonomy" id="175570"/>
    <lineage>
        <taxon>Bacteria</taxon>
        <taxon>Bacillati</taxon>
        <taxon>Actinomycetota</taxon>
        <taxon>Actinomycetes</taxon>
        <taxon>Micromonosporales</taxon>
        <taxon>Micromonosporaceae</taxon>
        <taxon>Virgisporangium</taxon>
    </lineage>
</organism>
<evidence type="ECO:0000259" key="7">
    <source>
        <dbReference type="Pfam" id="PF05425"/>
    </source>
</evidence>
<dbReference type="AlphaFoldDB" id="A0A8J4DZZ3"/>
<dbReference type="InterPro" id="IPR019108">
    <property type="entry name" value="Caa3_assmbl_CtaG-rel"/>
</dbReference>
<feature type="transmembrane region" description="Helical" evidence="6">
    <location>
        <begin position="180"/>
        <end position="200"/>
    </location>
</feature>
<sequence>MLLGGTGVVLATVVALAVSARDTAENARMADVLGLDLGWAPWLVPVAGTAGTLSAVAVVGLLLSAGFLSGGRPRPVAVAALVWTAVTAVRICAGTAEVFGVPVRQALHPKAVWFFVTEVPTGQALLMTLVLAAVVAAGCRFATSADGAAVLMALAVVAVLPPVAAGHASTAGNHQVITSALMLHAAAAVVWTGGLLALVLGARQPAVAVERFSGIALWCFAVTVATGVVGAAARVERWSDFTSTRYGAILLTKAAALVVLGAFGWWHRRRSLPALAAGRPRVFARVAGVELLVLAATMGLAVALARSAPPNELGAVVFDTPLTPAVRWIPEPVLLLLAVVVVTAYVAGVRSVPGWSGRRTAAWVSGWSLLVAAGTLRFATVDASATVAVLQPLVAAFVVPALLVAGSPAGLARAAGADRLAAAADSRPLRVLRRPDLAVTLYAAAGFGLAVGVVEDWAATRHGVHLLSYLAVVAAGCLVWSPARPSPRTG</sequence>
<evidence type="ECO:0000256" key="4">
    <source>
        <dbReference type="ARBA" id="ARBA00022989"/>
    </source>
</evidence>
<dbReference type="Proteomes" id="UP000612585">
    <property type="component" value="Unassembled WGS sequence"/>
</dbReference>
<dbReference type="PANTHER" id="PTHR34820:SF4">
    <property type="entry name" value="INNER MEMBRANE PROTEIN YEBZ"/>
    <property type="match status" value="1"/>
</dbReference>
<evidence type="ECO:0000256" key="2">
    <source>
        <dbReference type="ARBA" id="ARBA00022475"/>
    </source>
</evidence>
<dbReference type="EMBL" id="BOPG01000012">
    <property type="protein sequence ID" value="GIJ54522.1"/>
    <property type="molecule type" value="Genomic_DNA"/>
</dbReference>
<name>A0A8J4DZZ3_9ACTN</name>
<gene>
    <name evidence="8" type="ORF">Vau01_020380</name>
</gene>
<feature type="transmembrane region" description="Helical" evidence="6">
    <location>
        <begin position="148"/>
        <end position="168"/>
    </location>
</feature>
<accession>A0A8J4DZZ3</accession>
<feature type="transmembrane region" description="Helical" evidence="6">
    <location>
        <begin position="111"/>
        <end position="136"/>
    </location>
</feature>
<feature type="transmembrane region" description="Helical" evidence="6">
    <location>
        <begin position="437"/>
        <end position="454"/>
    </location>
</feature>
<feature type="transmembrane region" description="Helical" evidence="6">
    <location>
        <begin position="328"/>
        <end position="348"/>
    </location>
</feature>